<evidence type="ECO:0000256" key="1">
    <source>
        <dbReference type="SAM" id="SignalP"/>
    </source>
</evidence>
<proteinExistence type="predicted"/>
<dbReference type="Proteomes" id="UP001139411">
    <property type="component" value="Unassembled WGS sequence"/>
</dbReference>
<name>A0A9X1QAC7_9BACT</name>
<evidence type="ECO:0000313" key="3">
    <source>
        <dbReference type="Proteomes" id="UP001139411"/>
    </source>
</evidence>
<accession>A0A9X1QAC7</accession>
<feature type="signal peptide" evidence="1">
    <location>
        <begin position="1"/>
        <end position="20"/>
    </location>
</feature>
<dbReference type="AlphaFoldDB" id="A0A9X1QAC7"/>
<reference evidence="2" key="1">
    <citation type="submission" date="2022-01" db="EMBL/GenBank/DDBJ databases">
        <title>Novel species in genus Dyadobacter.</title>
        <authorList>
            <person name="Ma C."/>
        </authorList>
    </citation>
    <scope>NUCLEOTIDE SEQUENCE</scope>
    <source>
        <strain evidence="2">CY357</strain>
    </source>
</reference>
<sequence length="214" mass="24510">MMKTILFILTMVFINTTCQAQTFKEWFRQKKTQKKYLIEQIAQLKIYLELTEKGYKIAKEGLTAIGDLKRGEFKLHKNYFDSLKVVNPKIASLPKIKWTVTYNGEVKNVCSTCLSKNGLSEYLNGDELAYLRAVFDRLDADCDKIVGMLKEVTSDGNLAMTDDERIKRIEALYQQTLFNLTFSKAFCNESTVLAAARMKEKEDVTTGRVVRGIN</sequence>
<feature type="chain" id="PRO_5040748688" evidence="1">
    <location>
        <begin position="21"/>
        <end position="214"/>
    </location>
</feature>
<evidence type="ECO:0000313" key="2">
    <source>
        <dbReference type="EMBL" id="MCF2496772.1"/>
    </source>
</evidence>
<dbReference type="RefSeq" id="WP_235176424.1">
    <property type="nucleotide sequence ID" value="NZ_JAKFFV010000002.1"/>
</dbReference>
<protein>
    <submittedName>
        <fullName evidence="2">Uncharacterized protein</fullName>
    </submittedName>
</protein>
<keyword evidence="1" id="KW-0732">Signal</keyword>
<organism evidence="2 3">
    <name type="scientific">Dyadobacter chenhuakuii</name>
    <dbReference type="NCBI Taxonomy" id="2909339"/>
    <lineage>
        <taxon>Bacteria</taxon>
        <taxon>Pseudomonadati</taxon>
        <taxon>Bacteroidota</taxon>
        <taxon>Cytophagia</taxon>
        <taxon>Cytophagales</taxon>
        <taxon>Spirosomataceae</taxon>
        <taxon>Dyadobacter</taxon>
    </lineage>
</organism>
<dbReference type="EMBL" id="JAKFFV010000002">
    <property type="protein sequence ID" value="MCF2496772.1"/>
    <property type="molecule type" value="Genomic_DNA"/>
</dbReference>
<gene>
    <name evidence="2" type="ORF">L0661_00535</name>
</gene>
<comment type="caution">
    <text evidence="2">The sequence shown here is derived from an EMBL/GenBank/DDBJ whole genome shotgun (WGS) entry which is preliminary data.</text>
</comment>